<evidence type="ECO:0000256" key="1">
    <source>
        <dbReference type="SAM" id="MobiDB-lite"/>
    </source>
</evidence>
<keyword evidence="2" id="KW-1133">Transmembrane helix</keyword>
<feature type="compositionally biased region" description="Basic residues" evidence="1">
    <location>
        <begin position="107"/>
        <end position="117"/>
    </location>
</feature>
<sequence>MYGVSVCGLDGGGSCVVLGCVVLCCVYLFTRLMCGLDWIGLESGVFVFVFEFVSVFEFICSFECVFEYPWTRICIRTQPCHAIPPNPHRNIVKSPTTPNPNPNTQTRKQKNNNKTRKTQPATRNTQHA</sequence>
<name>A0A5M9JXT4_MONFR</name>
<keyword evidence="2" id="KW-0472">Membrane</keyword>
<feature type="transmembrane region" description="Helical" evidence="2">
    <location>
        <begin position="45"/>
        <end position="66"/>
    </location>
</feature>
<dbReference type="Proteomes" id="UP000322873">
    <property type="component" value="Unassembled WGS sequence"/>
</dbReference>
<gene>
    <name evidence="3" type="ORF">EYC84_003297</name>
</gene>
<dbReference type="AlphaFoldDB" id="A0A5M9JXT4"/>
<evidence type="ECO:0000256" key="2">
    <source>
        <dbReference type="SAM" id="Phobius"/>
    </source>
</evidence>
<reference evidence="3 4" key="1">
    <citation type="submission" date="2019-06" db="EMBL/GenBank/DDBJ databases">
        <title>Genome Sequence of the Brown Rot Fungal Pathogen Monilinia fructicola.</title>
        <authorList>
            <person name="De Miccolis Angelini R.M."/>
            <person name="Landi L."/>
            <person name="Abate D."/>
            <person name="Pollastro S."/>
            <person name="Romanazzi G."/>
            <person name="Faretra F."/>
        </authorList>
    </citation>
    <scope>NUCLEOTIDE SEQUENCE [LARGE SCALE GENOMIC DNA]</scope>
    <source>
        <strain evidence="3 4">Mfrc123</strain>
    </source>
</reference>
<comment type="caution">
    <text evidence="3">The sequence shown here is derived from an EMBL/GenBank/DDBJ whole genome shotgun (WGS) entry which is preliminary data.</text>
</comment>
<keyword evidence="2" id="KW-0812">Transmembrane</keyword>
<accession>A0A5M9JXT4</accession>
<keyword evidence="4" id="KW-1185">Reference proteome</keyword>
<feature type="transmembrane region" description="Helical" evidence="2">
    <location>
        <begin position="12"/>
        <end position="33"/>
    </location>
</feature>
<dbReference type="EMBL" id="VICG01000004">
    <property type="protein sequence ID" value="KAA8572706.1"/>
    <property type="molecule type" value="Genomic_DNA"/>
</dbReference>
<feature type="region of interest" description="Disordered" evidence="1">
    <location>
        <begin position="83"/>
        <end position="128"/>
    </location>
</feature>
<organism evidence="3 4">
    <name type="scientific">Monilinia fructicola</name>
    <name type="common">Brown rot fungus</name>
    <name type="synonym">Ciboria fructicola</name>
    <dbReference type="NCBI Taxonomy" id="38448"/>
    <lineage>
        <taxon>Eukaryota</taxon>
        <taxon>Fungi</taxon>
        <taxon>Dikarya</taxon>
        <taxon>Ascomycota</taxon>
        <taxon>Pezizomycotina</taxon>
        <taxon>Leotiomycetes</taxon>
        <taxon>Helotiales</taxon>
        <taxon>Sclerotiniaceae</taxon>
        <taxon>Monilinia</taxon>
    </lineage>
</organism>
<proteinExistence type="predicted"/>
<protein>
    <submittedName>
        <fullName evidence="3">Uncharacterized protein</fullName>
    </submittedName>
</protein>
<evidence type="ECO:0000313" key="3">
    <source>
        <dbReference type="EMBL" id="KAA8572706.1"/>
    </source>
</evidence>
<evidence type="ECO:0000313" key="4">
    <source>
        <dbReference type="Proteomes" id="UP000322873"/>
    </source>
</evidence>